<evidence type="ECO:0000313" key="5">
    <source>
        <dbReference type="RefSeq" id="XP_035681672.1"/>
    </source>
</evidence>
<keyword evidence="3" id="KW-0812">Transmembrane</keyword>
<dbReference type="Proteomes" id="UP000001554">
    <property type="component" value="Chromosome 7"/>
</dbReference>
<dbReference type="PANTHER" id="PTHR31475">
    <property type="entry name" value="UPF0462 PROTEIN"/>
    <property type="match status" value="1"/>
</dbReference>
<keyword evidence="4" id="KW-1185">Reference proteome</keyword>
<evidence type="ECO:0000256" key="2">
    <source>
        <dbReference type="SAM" id="MobiDB-lite"/>
    </source>
</evidence>
<feature type="compositionally biased region" description="Basic and acidic residues" evidence="2">
    <location>
        <begin position="155"/>
        <end position="306"/>
    </location>
</feature>
<evidence type="ECO:0000256" key="1">
    <source>
        <dbReference type="ARBA" id="ARBA00038085"/>
    </source>
</evidence>
<feature type="compositionally biased region" description="Basic and acidic residues" evidence="2">
    <location>
        <begin position="120"/>
        <end position="134"/>
    </location>
</feature>
<reference evidence="4" key="1">
    <citation type="journal article" date="2020" name="Nat. Ecol. Evol.">
        <title>Deeply conserved synteny resolves early events in vertebrate evolution.</title>
        <authorList>
            <person name="Simakov O."/>
            <person name="Marletaz F."/>
            <person name="Yue J.X."/>
            <person name="O'Connell B."/>
            <person name="Jenkins J."/>
            <person name="Brandt A."/>
            <person name="Calef R."/>
            <person name="Tung C.H."/>
            <person name="Huang T.K."/>
            <person name="Schmutz J."/>
            <person name="Satoh N."/>
            <person name="Yu J.K."/>
            <person name="Putnam N.H."/>
            <person name="Green R.E."/>
            <person name="Rokhsar D.S."/>
        </authorList>
    </citation>
    <scope>NUCLEOTIDE SEQUENCE [LARGE SCALE GENOMIC DNA]</scope>
    <source>
        <strain evidence="4">S238N-H82</strain>
    </source>
</reference>
<comment type="similarity">
    <text evidence="1">Belongs to the UPF0462 family.</text>
</comment>
<feature type="compositionally biased region" description="Polar residues" evidence="2">
    <location>
        <begin position="618"/>
        <end position="653"/>
    </location>
</feature>
<dbReference type="AlphaFoldDB" id="A0A9J7LFV6"/>
<proteinExistence type="inferred from homology"/>
<gene>
    <name evidence="5" type="primary">LOC118419411</name>
</gene>
<feature type="compositionally biased region" description="Basic and acidic residues" evidence="2">
    <location>
        <begin position="36"/>
        <end position="48"/>
    </location>
</feature>
<reference evidence="5" key="2">
    <citation type="submission" date="2025-08" db="UniProtKB">
        <authorList>
            <consortium name="RefSeq"/>
        </authorList>
    </citation>
    <scope>IDENTIFICATION</scope>
    <source>
        <strain evidence="5">S238N-H82</strain>
        <tissue evidence="5">Testes</tissue>
    </source>
</reference>
<keyword evidence="3" id="KW-1133">Transmembrane helix</keyword>
<organism evidence="4 5">
    <name type="scientific">Branchiostoma floridae</name>
    <name type="common">Florida lancelet</name>
    <name type="synonym">Amphioxus</name>
    <dbReference type="NCBI Taxonomy" id="7739"/>
    <lineage>
        <taxon>Eukaryota</taxon>
        <taxon>Metazoa</taxon>
        <taxon>Chordata</taxon>
        <taxon>Cephalochordata</taxon>
        <taxon>Leptocardii</taxon>
        <taxon>Amphioxiformes</taxon>
        <taxon>Branchiostomatidae</taxon>
        <taxon>Branchiostoma</taxon>
    </lineage>
</organism>
<dbReference type="KEGG" id="bfo:118419411"/>
<evidence type="ECO:0000313" key="4">
    <source>
        <dbReference type="Proteomes" id="UP000001554"/>
    </source>
</evidence>
<accession>A0A9J7LFV6</accession>
<evidence type="ECO:0000256" key="3">
    <source>
        <dbReference type="SAM" id="Phobius"/>
    </source>
</evidence>
<dbReference type="RefSeq" id="XP_035681672.1">
    <property type="nucleotide sequence ID" value="XM_035825779.1"/>
</dbReference>
<feature type="region of interest" description="Disordered" evidence="2">
    <location>
        <begin position="605"/>
        <end position="653"/>
    </location>
</feature>
<feature type="compositionally biased region" description="Basic and acidic residues" evidence="2">
    <location>
        <begin position="56"/>
        <end position="89"/>
    </location>
</feature>
<sequence length="653" mass="74701">MEAAEMSEKPLVPESATGEEDVKEKFETEENAEVSPEEKMRGEIEALLEKTTGNIEKLEEEKQKRGIKEEGSEGEKKPLMSEEGEKGAEEETWATLKEKETEEPPTSPEVLPENMTMEISELHDPDGSPVEKESPSFLWQSEDQLWEEVPPVEGTEDKDKEKPGDKKKDKKKTKEEKEKEKEKKKKEKEEKMKEKKEKDEKAKQEKKERDEKKAKKEKKEKDEKAKKEKKEKDEKTAKEKKEKDDKAAKEKKERDEKIAIEKKQKDEQAAKVKKEKDEKAAKEKKEKDEKAAKAKKEKEEKLKQEKEEEEAEKQEQAEVKTKPEDEEKEKLVPEEKEVATDPDAIEILAEEGLISPERRKPDGIWEENKKIIILGIVAFVLVVIIVIAVVVPLTTRTAYRMEPYLNFSISTTWNSTPIAQPLNFSLEAGERPGTTPTDPPIPGLTVNMDLPFFGVDPAPAGPAGQPTDQLWDYEVFEIFFLGPEDRYLEVEFGPYGHHLVLRLQGYRNLVEEKLPLQYTARRTGSRWTGQAFIPWDYIPPNLGWMNAYGIHNTSDSERRYLALYPIPADNTAAAGQPDFHRLGFFKPLNASVLYPAGWKQPLPQRWGSNRVPAPLQETPVQDTPVQDTPVQDTPVQDTPVQETPTQLTPVDET</sequence>
<dbReference type="OrthoDB" id="10056816at2759"/>
<feature type="region of interest" description="Disordered" evidence="2">
    <location>
        <begin position="1"/>
        <end position="338"/>
    </location>
</feature>
<dbReference type="PANTHER" id="PTHR31475:SF5">
    <property type="entry name" value="UPF0462 PROTEIN C4ORF33 HOMOLOG"/>
    <property type="match status" value="1"/>
</dbReference>
<keyword evidence="3" id="KW-0472">Membrane</keyword>
<feature type="transmembrane region" description="Helical" evidence="3">
    <location>
        <begin position="371"/>
        <end position="393"/>
    </location>
</feature>
<feature type="compositionally biased region" description="Basic and acidic residues" evidence="2">
    <location>
        <begin position="313"/>
        <end position="338"/>
    </location>
</feature>
<name>A0A9J7LFV6_BRAFL</name>
<dbReference type="GeneID" id="118419411"/>
<protein>
    <submittedName>
        <fullName evidence="5">Stress response protein NST1-like</fullName>
    </submittedName>
</protein>